<feature type="compositionally biased region" description="Basic and acidic residues" evidence="6">
    <location>
        <begin position="56"/>
        <end position="71"/>
    </location>
</feature>
<evidence type="ECO:0000256" key="5">
    <source>
        <dbReference type="ARBA" id="ARBA00023136"/>
    </source>
</evidence>
<dbReference type="EMBL" id="JAZGQO010000003">
    <property type="protein sequence ID" value="KAK6188869.1"/>
    <property type="molecule type" value="Genomic_DNA"/>
</dbReference>
<evidence type="ECO:0000256" key="4">
    <source>
        <dbReference type="ARBA" id="ARBA00022837"/>
    </source>
</evidence>
<dbReference type="SUPFAM" id="SSF47473">
    <property type="entry name" value="EF-hand"/>
    <property type="match status" value="1"/>
</dbReference>
<dbReference type="SMART" id="SM00054">
    <property type="entry name" value="EFh"/>
    <property type="match status" value="2"/>
</dbReference>
<dbReference type="GO" id="GO:0005509">
    <property type="term" value="F:calcium ion binding"/>
    <property type="evidence" value="ECO:0007669"/>
    <property type="project" value="InterPro"/>
</dbReference>
<dbReference type="InterPro" id="IPR052266">
    <property type="entry name" value="Miro-EF-hand_domain"/>
</dbReference>
<evidence type="ECO:0000313" key="8">
    <source>
        <dbReference type="EMBL" id="KAK6188869.1"/>
    </source>
</evidence>
<feature type="region of interest" description="Disordered" evidence="6">
    <location>
        <begin position="46"/>
        <end position="168"/>
    </location>
</feature>
<gene>
    <name evidence="8" type="ORF">SNE40_004959</name>
</gene>
<feature type="domain" description="EF-hand" evidence="7">
    <location>
        <begin position="297"/>
        <end position="332"/>
    </location>
</feature>
<comment type="subcellular location">
    <subcellularLocation>
        <location evidence="1">Membrane</location>
    </subcellularLocation>
</comment>
<evidence type="ECO:0000256" key="3">
    <source>
        <dbReference type="ARBA" id="ARBA00022737"/>
    </source>
</evidence>
<feature type="compositionally biased region" description="Basic and acidic residues" evidence="6">
    <location>
        <begin position="136"/>
        <end position="152"/>
    </location>
</feature>
<name>A0AAN8K6K0_PATCE</name>
<evidence type="ECO:0000259" key="7">
    <source>
        <dbReference type="PROSITE" id="PS50222"/>
    </source>
</evidence>
<keyword evidence="3" id="KW-0677">Repeat</keyword>
<feature type="domain" description="EF-hand" evidence="7">
    <location>
        <begin position="1"/>
        <end position="36"/>
    </location>
</feature>
<keyword evidence="4" id="KW-0106">Calcium</keyword>
<feature type="compositionally biased region" description="Polar residues" evidence="6">
    <location>
        <begin position="119"/>
        <end position="132"/>
    </location>
</feature>
<dbReference type="InterPro" id="IPR011992">
    <property type="entry name" value="EF-hand-dom_pair"/>
</dbReference>
<dbReference type="AlphaFoldDB" id="A0AAN8K6K0"/>
<evidence type="ECO:0000256" key="1">
    <source>
        <dbReference type="ARBA" id="ARBA00004370"/>
    </source>
</evidence>
<dbReference type="Gene3D" id="1.10.238.10">
    <property type="entry name" value="EF-hand"/>
    <property type="match status" value="2"/>
</dbReference>
<organism evidence="8 9">
    <name type="scientific">Patella caerulea</name>
    <name type="common">Rayed Mediterranean limpet</name>
    <dbReference type="NCBI Taxonomy" id="87958"/>
    <lineage>
        <taxon>Eukaryota</taxon>
        <taxon>Metazoa</taxon>
        <taxon>Spiralia</taxon>
        <taxon>Lophotrochozoa</taxon>
        <taxon>Mollusca</taxon>
        <taxon>Gastropoda</taxon>
        <taxon>Patellogastropoda</taxon>
        <taxon>Patelloidea</taxon>
        <taxon>Patellidae</taxon>
        <taxon>Patella</taxon>
    </lineage>
</organism>
<dbReference type="PANTHER" id="PTHR46819">
    <property type="entry name" value="EF-HAND CALCIUM-BINDING DOMAIN-CONTAINING PROTEIN 7"/>
    <property type="match status" value="1"/>
</dbReference>
<keyword evidence="2" id="KW-0479">Metal-binding</keyword>
<evidence type="ECO:0000313" key="9">
    <source>
        <dbReference type="Proteomes" id="UP001347796"/>
    </source>
</evidence>
<dbReference type="InterPro" id="IPR002048">
    <property type="entry name" value="EF_hand_dom"/>
</dbReference>
<evidence type="ECO:0000256" key="2">
    <source>
        <dbReference type="ARBA" id="ARBA00022723"/>
    </source>
</evidence>
<comment type="caution">
    <text evidence="8">The sequence shown here is derived from an EMBL/GenBank/DDBJ whole genome shotgun (WGS) entry which is preliminary data.</text>
</comment>
<sequence>MSKNDVQNIIDDVDDNRDGRLDYREFCNMMISTAEDCKKLSYKVMEKKERRKQRRGNTDDNRSLSSRRESQLKSVSQVSLRSNKSDQDEEEIIEDEIIESAPPSSRRASQQSLRSVRSNIPSLSGSRQSLLSIDQGPHDYPKASPRGRRDTKPAVSSRSSKLAEPRNFREWTHTRSNGCFFLDQEEGIVSHKYQMYLPTASNVWITIHPIKIIESAPVPEFPIDTALFVLKNKKLITFTEQRDSKGKYGVRADLEAGKYTILPFSTGCRLKVSNHRNKQEAKLVKTDRDDKVVITKAFRRAIEELFQLSDLDGNGLLSRQEFNMFNLRSSGEEVADDEWNVVEENVELEDGEITKKGFIRLNEMEAEDNGGDAEDLWVTLTSHGFNKNLELDQACPYRIDVYGEECDDIELKVTGIEPSSDNLNDYVCQSVIAKGESATSKDKRDIVLHTYIGDTRATVVAENKSRSPVKVNVDCSSSRNCSSNTDTLEPTITVPANSTAIALHLMPEDERSEWCVKCE</sequence>
<dbReference type="GO" id="GO:0060170">
    <property type="term" value="C:ciliary membrane"/>
    <property type="evidence" value="ECO:0007669"/>
    <property type="project" value="TreeGrafter"/>
</dbReference>
<dbReference type="PROSITE" id="PS50222">
    <property type="entry name" value="EF_HAND_2"/>
    <property type="match status" value="2"/>
</dbReference>
<dbReference type="PROSITE" id="PS00018">
    <property type="entry name" value="EF_HAND_1"/>
    <property type="match status" value="2"/>
</dbReference>
<keyword evidence="9" id="KW-1185">Reference proteome</keyword>
<feature type="compositionally biased region" description="Low complexity" evidence="6">
    <location>
        <begin position="99"/>
        <end position="118"/>
    </location>
</feature>
<dbReference type="PANTHER" id="PTHR46819:SF1">
    <property type="entry name" value="EF-HAND CALCIUM-BINDING DOMAIN-CONTAINING PROTEIN 7"/>
    <property type="match status" value="1"/>
</dbReference>
<feature type="compositionally biased region" description="Acidic residues" evidence="6">
    <location>
        <begin position="87"/>
        <end position="98"/>
    </location>
</feature>
<feature type="compositionally biased region" description="Polar residues" evidence="6">
    <location>
        <begin position="72"/>
        <end position="82"/>
    </location>
</feature>
<protein>
    <recommendedName>
        <fullName evidence="7">EF-hand domain-containing protein</fullName>
    </recommendedName>
</protein>
<proteinExistence type="predicted"/>
<evidence type="ECO:0000256" key="6">
    <source>
        <dbReference type="SAM" id="MobiDB-lite"/>
    </source>
</evidence>
<dbReference type="Proteomes" id="UP001347796">
    <property type="component" value="Unassembled WGS sequence"/>
</dbReference>
<dbReference type="InterPro" id="IPR018247">
    <property type="entry name" value="EF_Hand_1_Ca_BS"/>
</dbReference>
<dbReference type="GO" id="GO:1903569">
    <property type="term" value="P:positive regulation of protein localization to ciliary membrane"/>
    <property type="evidence" value="ECO:0007669"/>
    <property type="project" value="TreeGrafter"/>
</dbReference>
<keyword evidence="5" id="KW-0472">Membrane</keyword>
<reference evidence="8 9" key="1">
    <citation type="submission" date="2024-01" db="EMBL/GenBank/DDBJ databases">
        <title>The genome of the rayed Mediterranean limpet Patella caerulea (Linnaeus, 1758).</title>
        <authorList>
            <person name="Anh-Thu Weber A."/>
            <person name="Halstead-Nussloch G."/>
        </authorList>
    </citation>
    <scope>NUCLEOTIDE SEQUENCE [LARGE SCALE GENOMIC DNA]</scope>
    <source>
        <strain evidence="8">AATW-2023a</strain>
        <tissue evidence="8">Whole specimen</tissue>
    </source>
</reference>
<dbReference type="GO" id="GO:0098797">
    <property type="term" value="C:plasma membrane protein complex"/>
    <property type="evidence" value="ECO:0007669"/>
    <property type="project" value="TreeGrafter"/>
</dbReference>
<accession>A0AAN8K6K0</accession>